<feature type="transmembrane region" description="Helical" evidence="7">
    <location>
        <begin position="20"/>
        <end position="40"/>
    </location>
</feature>
<dbReference type="KEGG" id="cpor:BED41_04300"/>
<protein>
    <submittedName>
        <fullName evidence="8">Uncharacterized protein</fullName>
    </submittedName>
</protein>
<evidence type="ECO:0000313" key="9">
    <source>
        <dbReference type="Proteomes" id="UP000093044"/>
    </source>
</evidence>
<evidence type="ECO:0000256" key="6">
    <source>
        <dbReference type="SAM" id="MobiDB-lite"/>
    </source>
</evidence>
<dbReference type="Pfam" id="PF04277">
    <property type="entry name" value="OAD_gamma"/>
    <property type="match status" value="1"/>
</dbReference>
<evidence type="ECO:0000256" key="2">
    <source>
        <dbReference type="ARBA" id="ARBA00022475"/>
    </source>
</evidence>
<proteinExistence type="predicted"/>
<keyword evidence="4 7" id="KW-1133">Transmembrane helix</keyword>
<dbReference type="GO" id="GO:0005886">
    <property type="term" value="C:plasma membrane"/>
    <property type="evidence" value="ECO:0007669"/>
    <property type="project" value="UniProtKB-SubCell"/>
</dbReference>
<feature type="region of interest" description="Disordered" evidence="6">
    <location>
        <begin position="53"/>
        <end position="74"/>
    </location>
</feature>
<dbReference type="EMBL" id="CP016757">
    <property type="protein sequence ID" value="ANZ44376.1"/>
    <property type="molecule type" value="Genomic_DNA"/>
</dbReference>
<dbReference type="GO" id="GO:0036376">
    <property type="term" value="P:sodium ion export across plasma membrane"/>
    <property type="evidence" value="ECO:0007669"/>
    <property type="project" value="InterPro"/>
</dbReference>
<keyword evidence="3 7" id="KW-0812">Transmembrane</keyword>
<evidence type="ECO:0000256" key="3">
    <source>
        <dbReference type="ARBA" id="ARBA00022692"/>
    </source>
</evidence>
<dbReference type="OrthoDB" id="6057at2"/>
<sequence length="128" mass="12936">MTGHISSYFVGVTGGLTMSFIAFSIVFIVIVGLMLVMMGMKHVCAAIDNMSKPKPATTAQPSPAPAAPAPAAPAAAVSADDDELLAVISAAIMAACGSTARVVAFSPVKAPVSTAWKNVGRLQNTEGC</sequence>
<keyword evidence="2" id="KW-1003">Cell membrane</keyword>
<dbReference type="GeneID" id="83057076"/>
<dbReference type="GO" id="GO:0015081">
    <property type="term" value="F:sodium ion transmembrane transporter activity"/>
    <property type="evidence" value="ECO:0007669"/>
    <property type="project" value="InterPro"/>
</dbReference>
<accession>A0A1B2I330</accession>
<evidence type="ECO:0000256" key="7">
    <source>
        <dbReference type="SAM" id="Phobius"/>
    </source>
</evidence>
<dbReference type="Proteomes" id="UP000093044">
    <property type="component" value="Chromosome"/>
</dbReference>
<comment type="subcellular location">
    <subcellularLocation>
        <location evidence="1">Cell membrane</location>
    </subcellularLocation>
</comment>
<dbReference type="RefSeq" id="WP_066743441.1">
    <property type="nucleotide sequence ID" value="NZ_CAUFKJ010000028.1"/>
</dbReference>
<name>A0A1B2I330_9BACT</name>
<keyword evidence="5 7" id="KW-0472">Membrane</keyword>
<dbReference type="STRING" id="1197717.BED41_04300"/>
<feature type="compositionally biased region" description="Pro residues" evidence="6">
    <location>
        <begin position="62"/>
        <end position="71"/>
    </location>
</feature>
<dbReference type="NCBIfam" id="TIGR01195">
    <property type="entry name" value="oadG_fam"/>
    <property type="match status" value="1"/>
</dbReference>
<evidence type="ECO:0000313" key="8">
    <source>
        <dbReference type="EMBL" id="ANZ44376.1"/>
    </source>
</evidence>
<dbReference type="AlphaFoldDB" id="A0A1B2I330"/>
<organism evidence="8 9">
    <name type="scientific">Cloacibacillus porcorum</name>
    <dbReference type="NCBI Taxonomy" id="1197717"/>
    <lineage>
        <taxon>Bacteria</taxon>
        <taxon>Thermotogati</taxon>
        <taxon>Synergistota</taxon>
        <taxon>Synergistia</taxon>
        <taxon>Synergistales</taxon>
        <taxon>Synergistaceae</taxon>
        <taxon>Cloacibacillus</taxon>
    </lineage>
</organism>
<evidence type="ECO:0000256" key="4">
    <source>
        <dbReference type="ARBA" id="ARBA00022989"/>
    </source>
</evidence>
<dbReference type="InterPro" id="IPR005899">
    <property type="entry name" value="Na_pump_deCOase"/>
</dbReference>
<keyword evidence="9" id="KW-1185">Reference proteome</keyword>
<gene>
    <name evidence="8" type="ORF">BED41_04300</name>
</gene>
<evidence type="ECO:0000256" key="5">
    <source>
        <dbReference type="ARBA" id="ARBA00023136"/>
    </source>
</evidence>
<reference evidence="8" key="1">
    <citation type="submission" date="2016-08" db="EMBL/GenBank/DDBJ databases">
        <title>Complete genome of Cloacibacillus porcorum.</title>
        <authorList>
            <person name="Looft T."/>
            <person name="Bayles D.O."/>
            <person name="Alt D.P."/>
        </authorList>
    </citation>
    <scope>NUCLEOTIDE SEQUENCE [LARGE SCALE GENOMIC DNA]</scope>
    <source>
        <strain evidence="8">CL-84</strain>
    </source>
</reference>
<evidence type="ECO:0000256" key="1">
    <source>
        <dbReference type="ARBA" id="ARBA00004236"/>
    </source>
</evidence>